<protein>
    <submittedName>
        <fullName evidence="2">Uncharacterized protein</fullName>
    </submittedName>
</protein>
<proteinExistence type="predicted"/>
<dbReference type="Proteomes" id="UP000182658">
    <property type="component" value="Unassembled WGS sequence"/>
</dbReference>
<keyword evidence="3" id="KW-1185">Reference proteome</keyword>
<accession>A0A1J7ILH0</accession>
<dbReference type="EMBL" id="KV875098">
    <property type="protein sequence ID" value="OIW28229.1"/>
    <property type="molecule type" value="Genomic_DNA"/>
</dbReference>
<reference evidence="2 3" key="1">
    <citation type="submission" date="2016-10" db="EMBL/GenBank/DDBJ databases">
        <title>Draft genome sequence of Coniochaeta ligniaria NRRL30616, a lignocellulolytic fungus for bioabatement of inhibitors in plant biomass hydrolysates.</title>
        <authorList>
            <consortium name="DOE Joint Genome Institute"/>
            <person name="Jimenez D.J."/>
            <person name="Hector R.E."/>
            <person name="Riley R."/>
            <person name="Sun H."/>
            <person name="Grigoriev I.V."/>
            <person name="Van Elsas J.D."/>
            <person name="Nichols N.N."/>
        </authorList>
    </citation>
    <scope>NUCLEOTIDE SEQUENCE [LARGE SCALE GENOMIC DNA]</scope>
    <source>
        <strain evidence="2 3">NRRL 30616</strain>
    </source>
</reference>
<evidence type="ECO:0000256" key="1">
    <source>
        <dbReference type="SAM" id="MobiDB-lite"/>
    </source>
</evidence>
<name>A0A1J7ILH0_9PEZI</name>
<evidence type="ECO:0000313" key="2">
    <source>
        <dbReference type="EMBL" id="OIW28229.1"/>
    </source>
</evidence>
<sequence length="170" mass="19335">MTAESNKGRQGKRGSITKQEVMAPRPNPRRPYRQDPHDAVYRIGTDNPIAISKNKITQCSFCIFASCFRLLGSFGTSSGEDNLCFLSKFPDTFFGVLEYTASGIDRFRHNSDWNFRDEQWRARKRVIRKQQDPTPQAGATFSHLRCRTSHSSSDNFSFVSWLQGSGSKGR</sequence>
<organism evidence="2 3">
    <name type="scientific">Coniochaeta ligniaria NRRL 30616</name>
    <dbReference type="NCBI Taxonomy" id="1408157"/>
    <lineage>
        <taxon>Eukaryota</taxon>
        <taxon>Fungi</taxon>
        <taxon>Dikarya</taxon>
        <taxon>Ascomycota</taxon>
        <taxon>Pezizomycotina</taxon>
        <taxon>Sordariomycetes</taxon>
        <taxon>Sordariomycetidae</taxon>
        <taxon>Coniochaetales</taxon>
        <taxon>Coniochaetaceae</taxon>
        <taxon>Coniochaeta</taxon>
    </lineage>
</organism>
<gene>
    <name evidence="2" type="ORF">CONLIGDRAFT_369206</name>
</gene>
<feature type="region of interest" description="Disordered" evidence="1">
    <location>
        <begin position="1"/>
        <end position="36"/>
    </location>
</feature>
<dbReference type="InParanoid" id="A0A1J7ILH0"/>
<evidence type="ECO:0000313" key="3">
    <source>
        <dbReference type="Proteomes" id="UP000182658"/>
    </source>
</evidence>
<dbReference type="AlphaFoldDB" id="A0A1J7ILH0"/>